<feature type="compositionally biased region" description="Basic and acidic residues" evidence="1">
    <location>
        <begin position="43"/>
        <end position="54"/>
    </location>
</feature>
<evidence type="ECO:0000313" key="3">
    <source>
        <dbReference type="Proteomes" id="UP000588098"/>
    </source>
</evidence>
<name>A0A7W9Q489_9ACTN</name>
<accession>A0A7W9Q489</accession>
<dbReference type="Proteomes" id="UP000588098">
    <property type="component" value="Unassembled WGS sequence"/>
</dbReference>
<dbReference type="EMBL" id="JACHJL010000001">
    <property type="protein sequence ID" value="MBB5933338.1"/>
    <property type="molecule type" value="Genomic_DNA"/>
</dbReference>
<reference evidence="2 3" key="1">
    <citation type="submission" date="2020-08" db="EMBL/GenBank/DDBJ databases">
        <title>Genomic Encyclopedia of Type Strains, Phase III (KMG-III): the genomes of soil and plant-associated and newly described type strains.</title>
        <authorList>
            <person name="Whitman W."/>
        </authorList>
    </citation>
    <scope>NUCLEOTIDE SEQUENCE [LARGE SCALE GENOMIC DNA]</scope>
    <source>
        <strain evidence="2 3">CECT 8305</strain>
    </source>
</reference>
<dbReference type="AlphaFoldDB" id="A0A7W9Q489"/>
<proteinExistence type="predicted"/>
<comment type="caution">
    <text evidence="2">The sequence shown here is derived from an EMBL/GenBank/DDBJ whole genome shotgun (WGS) entry which is preliminary data.</text>
</comment>
<evidence type="ECO:0000256" key="1">
    <source>
        <dbReference type="SAM" id="MobiDB-lite"/>
    </source>
</evidence>
<gene>
    <name evidence="2" type="ORF">FHS42_000356</name>
</gene>
<protein>
    <submittedName>
        <fullName evidence="2">Uncharacterized protein</fullName>
    </submittedName>
</protein>
<feature type="region of interest" description="Disordered" evidence="1">
    <location>
        <begin position="1"/>
        <end position="73"/>
    </location>
</feature>
<sequence length="73" mass="7591">MPGAGCRVPGRREQRASQRVAPPAVRRSLGLPDEADEAGMADEAGHGASSERSRTGLRVVAEGGRGGGVRRRV</sequence>
<organism evidence="2 3">
    <name type="scientific">Streptomyces zagrosensis</name>
    <dbReference type="NCBI Taxonomy" id="1042984"/>
    <lineage>
        <taxon>Bacteria</taxon>
        <taxon>Bacillati</taxon>
        <taxon>Actinomycetota</taxon>
        <taxon>Actinomycetes</taxon>
        <taxon>Kitasatosporales</taxon>
        <taxon>Streptomycetaceae</taxon>
        <taxon>Streptomyces</taxon>
    </lineage>
</organism>
<keyword evidence="3" id="KW-1185">Reference proteome</keyword>
<evidence type="ECO:0000313" key="2">
    <source>
        <dbReference type="EMBL" id="MBB5933338.1"/>
    </source>
</evidence>